<evidence type="ECO:0000313" key="2">
    <source>
        <dbReference type="Proteomes" id="UP000316624"/>
    </source>
</evidence>
<organism evidence="1 2">
    <name type="scientific">Sphingobium wenxiniae (strain DSM 21828 / CGMCC 1.7748 / JZ-1)</name>
    <dbReference type="NCBI Taxonomy" id="595605"/>
    <lineage>
        <taxon>Bacteria</taxon>
        <taxon>Pseudomonadati</taxon>
        <taxon>Pseudomonadota</taxon>
        <taxon>Alphaproteobacteria</taxon>
        <taxon>Sphingomonadales</taxon>
        <taxon>Sphingomonadaceae</taxon>
        <taxon>Sphingobium</taxon>
    </lineage>
</organism>
<name>A0A562KKX1_SPHWJ</name>
<dbReference type="RefSeq" id="WP_145072238.1">
    <property type="nucleotide sequence ID" value="NZ_JACIIY010000005.1"/>
</dbReference>
<gene>
    <name evidence="1" type="ORF">IQ35_01120</name>
</gene>
<dbReference type="EMBL" id="VLKK01000003">
    <property type="protein sequence ID" value="TWH96031.1"/>
    <property type="molecule type" value="Genomic_DNA"/>
</dbReference>
<evidence type="ECO:0000313" key="1">
    <source>
        <dbReference type="EMBL" id="TWH96031.1"/>
    </source>
</evidence>
<dbReference type="Proteomes" id="UP000316624">
    <property type="component" value="Unassembled WGS sequence"/>
</dbReference>
<keyword evidence="2" id="KW-1185">Reference proteome</keyword>
<protein>
    <submittedName>
        <fullName evidence="1">Uncharacterized protein</fullName>
    </submittedName>
</protein>
<reference evidence="1 2" key="1">
    <citation type="journal article" date="2015" name="Stand. Genomic Sci.">
        <title>Genomic Encyclopedia of Bacterial and Archaeal Type Strains, Phase III: the genomes of soil and plant-associated and newly described type strains.</title>
        <authorList>
            <person name="Whitman W.B."/>
            <person name="Woyke T."/>
            <person name="Klenk H.P."/>
            <person name="Zhou Y."/>
            <person name="Lilburn T.G."/>
            <person name="Beck B.J."/>
            <person name="De Vos P."/>
            <person name="Vandamme P."/>
            <person name="Eisen J.A."/>
            <person name="Garrity G."/>
            <person name="Hugenholtz P."/>
            <person name="Kyrpides N.C."/>
        </authorList>
    </citation>
    <scope>NUCLEOTIDE SEQUENCE [LARGE SCALE GENOMIC DNA]</scope>
    <source>
        <strain evidence="1 2">CGMCC 1.7748</strain>
    </source>
</reference>
<sequence length="152" mass="16451">MTKRRPPLSLDAALARIAGQIPGGWKTMAELVGYEESYVRAWGDETRDGKINLPAAITLDIAYQAAGGTGAPIYTAYGDLIGAAQADHFGDKQELQRATIDFMRENSEAETALLEAAQPAAGPLEEAKAQRELLDVRNKADELLLRMGRKPP</sequence>
<accession>A0A562KKX1</accession>
<dbReference type="AlphaFoldDB" id="A0A562KKX1"/>
<comment type="caution">
    <text evidence="1">The sequence shown here is derived from an EMBL/GenBank/DDBJ whole genome shotgun (WGS) entry which is preliminary data.</text>
</comment>
<proteinExistence type="predicted"/>